<reference evidence="1" key="1">
    <citation type="submission" date="2022-10" db="EMBL/GenBank/DDBJ databases">
        <title>The complete genomes of actinobacterial strains from the NBC collection.</title>
        <authorList>
            <person name="Joergensen T.S."/>
            <person name="Alvarez Arevalo M."/>
            <person name="Sterndorff E.B."/>
            <person name="Faurdal D."/>
            <person name="Vuksanovic O."/>
            <person name="Mourched A.-S."/>
            <person name="Charusanti P."/>
            <person name="Shaw S."/>
            <person name="Blin K."/>
            <person name="Weber T."/>
        </authorList>
    </citation>
    <scope>NUCLEOTIDE SEQUENCE</scope>
    <source>
        <strain evidence="1">NBC_00303</strain>
    </source>
</reference>
<gene>
    <name evidence="1" type="ORF">OHA91_17790</name>
</gene>
<accession>A0ABZ1QCN4</accession>
<dbReference type="Proteomes" id="UP001432312">
    <property type="component" value="Chromosome"/>
</dbReference>
<evidence type="ECO:0000313" key="1">
    <source>
        <dbReference type="EMBL" id="WUN80215.1"/>
    </source>
</evidence>
<organism evidence="1 2">
    <name type="scientific">Streptomyces erythrochromogenes</name>
    <dbReference type="NCBI Taxonomy" id="285574"/>
    <lineage>
        <taxon>Bacteria</taxon>
        <taxon>Bacillati</taxon>
        <taxon>Actinomycetota</taxon>
        <taxon>Actinomycetes</taxon>
        <taxon>Kitasatosporales</taxon>
        <taxon>Streptomycetaceae</taxon>
        <taxon>Streptomyces</taxon>
    </lineage>
</organism>
<dbReference type="RefSeq" id="WP_051892843.1">
    <property type="nucleotide sequence ID" value="NZ_CP108036.1"/>
</dbReference>
<proteinExistence type="predicted"/>
<name>A0ABZ1QCN4_9ACTN</name>
<keyword evidence="2" id="KW-1185">Reference proteome</keyword>
<dbReference type="EMBL" id="CP108036">
    <property type="protein sequence ID" value="WUN80215.1"/>
    <property type="molecule type" value="Genomic_DNA"/>
</dbReference>
<protein>
    <submittedName>
        <fullName evidence="1">Uncharacterized protein</fullName>
    </submittedName>
</protein>
<evidence type="ECO:0000313" key="2">
    <source>
        <dbReference type="Proteomes" id="UP001432312"/>
    </source>
</evidence>
<sequence length="209" mass="22825">MSTPFEPPVDRTPQELVTELRGLTDVHWETVWNGPPLASQDLDEWCAQFGWTPTQFEHVLNVDTSTGGVMTLNAIGGSWAPVQSLSYWVWGETAVGGPAGNPRVLAEADRVWPLYRDAVSSVLGAPAWDGAWDSAAFPDELGEFVVPKAETRLKQKRPYRIAYWEIAAPSGALASLTISPATGTADGSRVGVVNMTFRVYPRPLETGRR</sequence>
<dbReference type="GeneID" id="95497926"/>